<dbReference type="Proteomes" id="UP000566819">
    <property type="component" value="Unassembled WGS sequence"/>
</dbReference>
<dbReference type="AlphaFoldDB" id="A0A8H4RNU6"/>
<keyword evidence="3" id="KW-1185">Reference proteome</keyword>
<feature type="region of interest" description="Disordered" evidence="1">
    <location>
        <begin position="1"/>
        <end position="21"/>
    </location>
</feature>
<comment type="caution">
    <text evidence="2">The sequence shown here is derived from an EMBL/GenBank/DDBJ whole genome shotgun (WGS) entry which is preliminary data.</text>
</comment>
<reference evidence="2 3" key="1">
    <citation type="submission" date="2020-03" db="EMBL/GenBank/DDBJ databases">
        <title>Draft Genome Sequence of Cudoniella acicularis.</title>
        <authorList>
            <person name="Buettner E."/>
            <person name="Kellner H."/>
        </authorList>
    </citation>
    <scope>NUCLEOTIDE SEQUENCE [LARGE SCALE GENOMIC DNA]</scope>
    <source>
        <strain evidence="2 3">DSM 108380</strain>
    </source>
</reference>
<evidence type="ECO:0000313" key="3">
    <source>
        <dbReference type="Proteomes" id="UP000566819"/>
    </source>
</evidence>
<name>A0A8H4RNU6_9HELO</name>
<sequence>MNGEERGRAFQRTTNDGSALTRARGDMTGELLYGRRYCKRRYGDGDGDAGWKWRRRWCVQIRIILHCPKTGDATLGGKLKLKLKRNVHRSERQLHALVSIRGAGSMRGRPKKELWASRLLKLAPQQSHQQQRQRQRQQRHQMPIASPPAGPRQRIVTLGILPPELISERKLQQSRVTTFERCTACSDSSIHAHARAAVWTLESASQPEKKTLAPRLGTFSLLQGSFVRRNGRDAAIRRPQNDWKRFYSPFLLATSRRAAQLRTRERKPGQRFVEATKKPTATFAL</sequence>
<accession>A0A8H4RNU6</accession>
<proteinExistence type="predicted"/>
<evidence type="ECO:0000256" key="1">
    <source>
        <dbReference type="SAM" id="MobiDB-lite"/>
    </source>
</evidence>
<gene>
    <name evidence="2" type="ORF">G7Y89_g4738</name>
</gene>
<dbReference type="EMBL" id="JAAMPI010000265">
    <property type="protein sequence ID" value="KAF4633379.1"/>
    <property type="molecule type" value="Genomic_DNA"/>
</dbReference>
<feature type="region of interest" description="Disordered" evidence="1">
    <location>
        <begin position="123"/>
        <end position="152"/>
    </location>
</feature>
<organism evidence="2 3">
    <name type="scientific">Cudoniella acicularis</name>
    <dbReference type="NCBI Taxonomy" id="354080"/>
    <lineage>
        <taxon>Eukaryota</taxon>
        <taxon>Fungi</taxon>
        <taxon>Dikarya</taxon>
        <taxon>Ascomycota</taxon>
        <taxon>Pezizomycotina</taxon>
        <taxon>Leotiomycetes</taxon>
        <taxon>Helotiales</taxon>
        <taxon>Tricladiaceae</taxon>
        <taxon>Cudoniella</taxon>
    </lineage>
</organism>
<protein>
    <submittedName>
        <fullName evidence="2">Uncharacterized protein</fullName>
    </submittedName>
</protein>
<evidence type="ECO:0000313" key="2">
    <source>
        <dbReference type="EMBL" id="KAF4633379.1"/>
    </source>
</evidence>